<evidence type="ECO:0000259" key="5">
    <source>
        <dbReference type="PROSITE" id="PS50949"/>
    </source>
</evidence>
<dbReference type="SUPFAM" id="SSF46785">
    <property type="entry name" value="Winged helix' DNA-binding domain"/>
    <property type="match status" value="1"/>
</dbReference>
<feature type="domain" description="HTH gntR-type" evidence="5">
    <location>
        <begin position="81"/>
        <end position="148"/>
    </location>
</feature>
<organism evidence="6 7">
    <name type="scientific">Novacetimonas pomaceti</name>
    <dbReference type="NCBI Taxonomy" id="2021998"/>
    <lineage>
        <taxon>Bacteria</taxon>
        <taxon>Pseudomonadati</taxon>
        <taxon>Pseudomonadota</taxon>
        <taxon>Alphaproteobacteria</taxon>
        <taxon>Acetobacterales</taxon>
        <taxon>Acetobacteraceae</taxon>
        <taxon>Novacetimonas</taxon>
    </lineage>
</organism>
<dbReference type="Pfam" id="PF00392">
    <property type="entry name" value="GntR"/>
    <property type="match status" value="1"/>
</dbReference>
<evidence type="ECO:0000313" key="7">
    <source>
        <dbReference type="Proteomes" id="UP000247609"/>
    </source>
</evidence>
<evidence type="ECO:0000256" key="2">
    <source>
        <dbReference type="ARBA" id="ARBA00023125"/>
    </source>
</evidence>
<dbReference type="AlphaFoldDB" id="A0A318QG29"/>
<evidence type="ECO:0000256" key="3">
    <source>
        <dbReference type="ARBA" id="ARBA00023163"/>
    </source>
</evidence>
<feature type="region of interest" description="Disordered" evidence="4">
    <location>
        <begin position="1"/>
        <end position="27"/>
    </location>
</feature>
<dbReference type="PROSITE" id="PS50949">
    <property type="entry name" value="HTH_GNTR"/>
    <property type="match status" value="1"/>
</dbReference>
<feature type="region of interest" description="Disordered" evidence="4">
    <location>
        <begin position="305"/>
        <end position="325"/>
    </location>
</feature>
<dbReference type="Pfam" id="PF07729">
    <property type="entry name" value="FCD"/>
    <property type="match status" value="1"/>
</dbReference>
<dbReference type="Proteomes" id="UP000247609">
    <property type="component" value="Unassembled WGS sequence"/>
</dbReference>
<dbReference type="InterPro" id="IPR011711">
    <property type="entry name" value="GntR_C"/>
</dbReference>
<dbReference type="InterPro" id="IPR008920">
    <property type="entry name" value="TF_FadR/GntR_C"/>
</dbReference>
<dbReference type="InterPro" id="IPR036390">
    <property type="entry name" value="WH_DNA-bd_sf"/>
</dbReference>
<dbReference type="Gene3D" id="1.10.10.10">
    <property type="entry name" value="Winged helix-like DNA-binding domain superfamily/Winged helix DNA-binding domain"/>
    <property type="match status" value="1"/>
</dbReference>
<dbReference type="InterPro" id="IPR036388">
    <property type="entry name" value="WH-like_DNA-bd_sf"/>
</dbReference>
<feature type="compositionally biased region" description="Polar residues" evidence="4">
    <location>
        <begin position="1"/>
        <end position="10"/>
    </location>
</feature>
<dbReference type="InterPro" id="IPR000524">
    <property type="entry name" value="Tscrpt_reg_HTH_GntR"/>
</dbReference>
<keyword evidence="3" id="KW-0804">Transcription</keyword>
<dbReference type="EMBL" id="NOXG01000001">
    <property type="protein sequence ID" value="PYD76824.1"/>
    <property type="molecule type" value="Genomic_DNA"/>
</dbReference>
<keyword evidence="1" id="KW-0805">Transcription regulation</keyword>
<comment type="caution">
    <text evidence="6">The sequence shown here is derived from an EMBL/GenBank/DDBJ whole genome shotgun (WGS) entry which is preliminary data.</text>
</comment>
<accession>A0A318QG29</accession>
<name>A0A318QG29_9PROT</name>
<dbReference type="PANTHER" id="PTHR43537:SF53">
    <property type="entry name" value="HTH-TYPE TRANSCRIPTIONAL REPRESSOR NANR"/>
    <property type="match status" value="1"/>
</dbReference>
<evidence type="ECO:0000256" key="4">
    <source>
        <dbReference type="SAM" id="MobiDB-lite"/>
    </source>
</evidence>
<sequence length="325" mass="36134">MQNSPRNTTAPHKPRHRASRRDDAVPAGWRRTCPASIPYSTMGHNLLSSPRIAACRALLSDMAMSDKFNRNPEQHDRAMNEVFPVYIERVTLRAVMAHLLVPGTCLSEGRLADAFGASRATVREALVRLEGRGLVRVVAKRGWFIPEQGREEIRATCEARRIIQIGILRLTVPLPPDRAAAGLRHLARQRAAMEDGDISHLSFLLADFHVWLARLLDNPILTENMRSLMARSSLALPRPTPHDARIIHGEYHALVHAMTAGDMARAQKLLLARIESAQVPPACPHAPPSPPDLKTALAPVLRRIKRETAHSSPAPNPYRQPETRV</sequence>
<dbReference type="SMART" id="SM00895">
    <property type="entry name" value="FCD"/>
    <property type="match status" value="1"/>
</dbReference>
<dbReference type="PANTHER" id="PTHR43537">
    <property type="entry name" value="TRANSCRIPTIONAL REGULATOR, GNTR FAMILY"/>
    <property type="match status" value="1"/>
</dbReference>
<dbReference type="GO" id="GO:0003677">
    <property type="term" value="F:DNA binding"/>
    <property type="evidence" value="ECO:0007669"/>
    <property type="project" value="UniProtKB-KW"/>
</dbReference>
<proteinExistence type="predicted"/>
<dbReference type="Gene3D" id="1.20.120.530">
    <property type="entry name" value="GntR ligand-binding domain-like"/>
    <property type="match status" value="1"/>
</dbReference>
<dbReference type="SUPFAM" id="SSF48008">
    <property type="entry name" value="GntR ligand-binding domain-like"/>
    <property type="match status" value="1"/>
</dbReference>
<keyword evidence="2" id="KW-0238">DNA-binding</keyword>
<evidence type="ECO:0000313" key="6">
    <source>
        <dbReference type="EMBL" id="PYD76824.1"/>
    </source>
</evidence>
<evidence type="ECO:0000256" key="1">
    <source>
        <dbReference type="ARBA" id="ARBA00023015"/>
    </source>
</evidence>
<gene>
    <name evidence="6" type="ORF">CFR71_00170</name>
</gene>
<dbReference type="GO" id="GO:0003700">
    <property type="term" value="F:DNA-binding transcription factor activity"/>
    <property type="evidence" value="ECO:0007669"/>
    <property type="project" value="InterPro"/>
</dbReference>
<dbReference type="SMART" id="SM00345">
    <property type="entry name" value="HTH_GNTR"/>
    <property type="match status" value="1"/>
</dbReference>
<dbReference type="PRINTS" id="PR00035">
    <property type="entry name" value="HTHGNTR"/>
</dbReference>
<protein>
    <recommendedName>
        <fullName evidence="5">HTH gntR-type domain-containing protein</fullName>
    </recommendedName>
</protein>
<reference evidence="6 7" key="1">
    <citation type="submission" date="2017-07" db="EMBL/GenBank/DDBJ databases">
        <title>A draft genome sequence of Komagataeibacter sp. T5K1.</title>
        <authorList>
            <person name="Skraban J."/>
            <person name="Cleenwerck I."/>
            <person name="Vandamme P."/>
            <person name="Trcek J."/>
        </authorList>
    </citation>
    <scope>NUCLEOTIDE SEQUENCE [LARGE SCALE GENOMIC DNA]</scope>
    <source>
        <strain evidence="6 7">T5K1</strain>
    </source>
</reference>